<dbReference type="GO" id="GO:0097149">
    <property type="term" value="C:centralspindlin complex"/>
    <property type="evidence" value="ECO:0007669"/>
    <property type="project" value="TreeGrafter"/>
</dbReference>
<dbReference type="GO" id="GO:0008270">
    <property type="term" value="F:zinc ion binding"/>
    <property type="evidence" value="ECO:0007669"/>
    <property type="project" value="UniProtKB-KW"/>
</dbReference>
<accession>A0AAN8G2U8</accession>
<dbReference type="PANTHER" id="PTHR46199">
    <property type="entry name" value="RAC GTPASE-ACTIVATING PROTEIN 1"/>
    <property type="match status" value="1"/>
</dbReference>
<keyword evidence="1" id="KW-0343">GTPase activation</keyword>
<keyword evidence="6" id="KW-0862">Zinc</keyword>
<feature type="region of interest" description="Disordered" evidence="9">
    <location>
        <begin position="253"/>
        <end position="306"/>
    </location>
</feature>
<dbReference type="AlphaFoldDB" id="A0AAN8G2U8"/>
<dbReference type="Pfam" id="PF00620">
    <property type="entry name" value="RhoGAP"/>
    <property type="match status" value="1"/>
</dbReference>
<dbReference type="GO" id="GO:0030496">
    <property type="term" value="C:midbody"/>
    <property type="evidence" value="ECO:0007669"/>
    <property type="project" value="TreeGrafter"/>
</dbReference>
<feature type="compositionally biased region" description="Basic and acidic residues" evidence="9">
    <location>
        <begin position="255"/>
        <end position="268"/>
    </location>
</feature>
<name>A0AAN8G2U8_PATCE</name>
<dbReference type="FunFam" id="3.30.60.20:FF:000033">
    <property type="entry name" value="Rac GTPase-activating protein 1"/>
    <property type="match status" value="1"/>
</dbReference>
<evidence type="ECO:0000259" key="11">
    <source>
        <dbReference type="PROSITE" id="PS50238"/>
    </source>
</evidence>
<evidence type="ECO:0000256" key="1">
    <source>
        <dbReference type="ARBA" id="ARBA00022468"/>
    </source>
</evidence>
<evidence type="ECO:0000256" key="9">
    <source>
        <dbReference type="SAM" id="MobiDB-lite"/>
    </source>
</evidence>
<dbReference type="GO" id="GO:0007283">
    <property type="term" value="P:spermatogenesis"/>
    <property type="evidence" value="ECO:0007669"/>
    <property type="project" value="UniProtKB-KW"/>
</dbReference>
<evidence type="ECO:0000256" key="2">
    <source>
        <dbReference type="ARBA" id="ARBA00022473"/>
    </source>
</evidence>
<feature type="compositionally biased region" description="Polar residues" evidence="9">
    <location>
        <begin position="282"/>
        <end position="296"/>
    </location>
</feature>
<dbReference type="GO" id="GO:0051233">
    <property type="term" value="C:spindle midzone"/>
    <property type="evidence" value="ECO:0007669"/>
    <property type="project" value="TreeGrafter"/>
</dbReference>
<feature type="domain" description="Phorbol-ester/DAG-type" evidence="10">
    <location>
        <begin position="312"/>
        <end position="361"/>
    </location>
</feature>
<dbReference type="SMART" id="SM00109">
    <property type="entry name" value="C1"/>
    <property type="match status" value="1"/>
</dbReference>
<evidence type="ECO:0000256" key="6">
    <source>
        <dbReference type="ARBA" id="ARBA00022833"/>
    </source>
</evidence>
<organism evidence="12 13">
    <name type="scientific">Patella caerulea</name>
    <name type="common">Rayed Mediterranean limpet</name>
    <dbReference type="NCBI Taxonomy" id="87958"/>
    <lineage>
        <taxon>Eukaryota</taxon>
        <taxon>Metazoa</taxon>
        <taxon>Spiralia</taxon>
        <taxon>Lophotrochozoa</taxon>
        <taxon>Mollusca</taxon>
        <taxon>Gastropoda</taxon>
        <taxon>Patellogastropoda</taxon>
        <taxon>Patelloidea</taxon>
        <taxon>Patellidae</taxon>
        <taxon>Patella</taxon>
    </lineage>
</organism>
<dbReference type="GO" id="GO:0032154">
    <property type="term" value="C:cleavage furrow"/>
    <property type="evidence" value="ECO:0007669"/>
    <property type="project" value="TreeGrafter"/>
</dbReference>
<dbReference type="Pfam" id="PF00130">
    <property type="entry name" value="C1_1"/>
    <property type="match status" value="1"/>
</dbReference>
<feature type="domain" description="Rho-GAP" evidence="11">
    <location>
        <begin position="380"/>
        <end position="567"/>
    </location>
</feature>
<evidence type="ECO:0000256" key="5">
    <source>
        <dbReference type="ARBA" id="ARBA00022782"/>
    </source>
</evidence>
<evidence type="ECO:0000313" key="12">
    <source>
        <dbReference type="EMBL" id="KAK6166681.1"/>
    </source>
</evidence>
<evidence type="ECO:0000313" key="13">
    <source>
        <dbReference type="Proteomes" id="UP001347796"/>
    </source>
</evidence>
<protein>
    <recommendedName>
        <fullName evidence="14">Rac GTPase-activating protein 1</fullName>
    </recommendedName>
</protein>
<dbReference type="InterPro" id="IPR046349">
    <property type="entry name" value="C1-like_sf"/>
</dbReference>
<dbReference type="Gene3D" id="3.30.60.20">
    <property type="match status" value="1"/>
</dbReference>
<dbReference type="Gene3D" id="1.10.555.10">
    <property type="entry name" value="Rho GTPase activation protein"/>
    <property type="match status" value="1"/>
</dbReference>
<dbReference type="CDD" id="cd04382">
    <property type="entry name" value="RhoGAP_MgcRacGAP"/>
    <property type="match status" value="1"/>
</dbReference>
<keyword evidence="4" id="KW-0863">Zinc-finger</keyword>
<keyword evidence="2" id="KW-0217">Developmental protein</keyword>
<keyword evidence="8" id="KW-0175">Coiled coil</keyword>
<evidence type="ECO:0000256" key="4">
    <source>
        <dbReference type="ARBA" id="ARBA00022771"/>
    </source>
</evidence>
<dbReference type="PROSITE" id="PS50081">
    <property type="entry name" value="ZF_DAG_PE_2"/>
    <property type="match status" value="1"/>
</dbReference>
<dbReference type="PANTHER" id="PTHR46199:SF3">
    <property type="entry name" value="RAC GTPASE-ACTIVATING PROTEIN 1"/>
    <property type="match status" value="1"/>
</dbReference>
<dbReference type="GO" id="GO:0005634">
    <property type="term" value="C:nucleus"/>
    <property type="evidence" value="ECO:0007669"/>
    <property type="project" value="TreeGrafter"/>
</dbReference>
<dbReference type="GO" id="GO:0005096">
    <property type="term" value="F:GTPase activator activity"/>
    <property type="evidence" value="ECO:0007669"/>
    <property type="project" value="UniProtKB-KW"/>
</dbReference>
<sequence length="647" mass="73503">MLHERKGSQSDAKLSLVAAFDDLARDARVLKESCELEFKVFVHGQEDCRRKWMVAEQNVDVLQEKVEQLSSENSKLHTRLKHAKTQIDYEMQRRKQVELEKEAVERQIALIREMLNNKNGGNSIMLNEQDRERLAFLSMTQQTSRHESPKKMQAILESSASILSDISYDKTEDDLEASHLRSGRKWKRPSAPPLEDEYDHHNTTPPKRQCLGTGEDPNGSIVTTTTIAVDQHGQPMYAETEVRVPKLNKSFSEPALDKHLNKPGRDIDSDPESDDSFWGSKTPGNRNKNNKRTPQTPMMRKANSASKGLNRVHVFISKTVIKPESCVPCGKRIRFGKLGMKCKDCRSMCHPECKDKLPLPCFPSCPSTPGTSKTQGGLISDYTSVEPPMLPALIVHCVNELESRGLNEVGIYRVPGSDREVKDLKEKFLRGKGIPNLSHITDIHAICGCIKDFLRHLKEPLVTYALWNDFVHAVERGDLRSKLDGLYDCIDRLPQPNRDTMAFLIIHLLRVAQTPECKMPSSNLSKVFGPTVVGYSCAEPEPMQMINETRRQNMVMEYLLEIPHEYWQRFMDVENSFLYPTECTPGTPTPVKGALRSRLGPILTPGSYEEYQKSRVLTQTQTTPRFGDKSKTITRKPNHFFNSPFVN</sequence>
<dbReference type="GO" id="GO:0030154">
    <property type="term" value="P:cell differentiation"/>
    <property type="evidence" value="ECO:0007669"/>
    <property type="project" value="UniProtKB-KW"/>
</dbReference>
<proteinExistence type="predicted"/>
<dbReference type="GO" id="GO:0000281">
    <property type="term" value="P:mitotic cytokinesis"/>
    <property type="evidence" value="ECO:0007669"/>
    <property type="project" value="TreeGrafter"/>
</dbReference>
<dbReference type="GO" id="GO:0007266">
    <property type="term" value="P:Rho protein signal transduction"/>
    <property type="evidence" value="ECO:0007669"/>
    <property type="project" value="TreeGrafter"/>
</dbReference>
<dbReference type="GO" id="GO:0051256">
    <property type="term" value="P:mitotic spindle midzone assembly"/>
    <property type="evidence" value="ECO:0007669"/>
    <property type="project" value="TreeGrafter"/>
</dbReference>
<feature type="region of interest" description="Disordered" evidence="9">
    <location>
        <begin position="175"/>
        <end position="221"/>
    </location>
</feature>
<dbReference type="SMART" id="SM00324">
    <property type="entry name" value="RhoGAP"/>
    <property type="match status" value="1"/>
</dbReference>
<dbReference type="SUPFAM" id="SSF48350">
    <property type="entry name" value="GTPase activation domain, GAP"/>
    <property type="match status" value="1"/>
</dbReference>
<dbReference type="EMBL" id="JAZGQO010000021">
    <property type="protein sequence ID" value="KAK6166681.1"/>
    <property type="molecule type" value="Genomic_DNA"/>
</dbReference>
<dbReference type="CDD" id="cd20821">
    <property type="entry name" value="C1_MgcRacGAP"/>
    <property type="match status" value="1"/>
</dbReference>
<keyword evidence="5" id="KW-0221">Differentiation</keyword>
<dbReference type="PROSITE" id="PS50238">
    <property type="entry name" value="RHOGAP"/>
    <property type="match status" value="1"/>
</dbReference>
<dbReference type="InterPro" id="IPR002219">
    <property type="entry name" value="PKC_DAG/PE"/>
</dbReference>
<evidence type="ECO:0000256" key="8">
    <source>
        <dbReference type="SAM" id="Coils"/>
    </source>
</evidence>
<evidence type="ECO:0000256" key="3">
    <source>
        <dbReference type="ARBA" id="ARBA00022723"/>
    </source>
</evidence>
<dbReference type="InterPro" id="IPR000198">
    <property type="entry name" value="RhoGAP_dom"/>
</dbReference>
<dbReference type="InterPro" id="IPR008936">
    <property type="entry name" value="Rho_GTPase_activation_prot"/>
</dbReference>
<evidence type="ECO:0000256" key="7">
    <source>
        <dbReference type="ARBA" id="ARBA00022871"/>
    </source>
</evidence>
<keyword evidence="3" id="KW-0479">Metal-binding</keyword>
<comment type="caution">
    <text evidence="12">The sequence shown here is derived from an EMBL/GenBank/DDBJ whole genome shotgun (WGS) entry which is preliminary data.</text>
</comment>
<dbReference type="Proteomes" id="UP001347796">
    <property type="component" value="Unassembled WGS sequence"/>
</dbReference>
<evidence type="ECO:0008006" key="14">
    <source>
        <dbReference type="Google" id="ProtNLM"/>
    </source>
</evidence>
<dbReference type="SUPFAM" id="SSF57889">
    <property type="entry name" value="Cysteine-rich domain"/>
    <property type="match status" value="1"/>
</dbReference>
<feature type="coiled-coil region" evidence="8">
    <location>
        <begin position="52"/>
        <end position="114"/>
    </location>
</feature>
<keyword evidence="13" id="KW-1185">Reference proteome</keyword>
<reference evidence="12 13" key="1">
    <citation type="submission" date="2024-01" db="EMBL/GenBank/DDBJ databases">
        <title>The genome of the rayed Mediterranean limpet Patella caerulea (Linnaeus, 1758).</title>
        <authorList>
            <person name="Anh-Thu Weber A."/>
            <person name="Halstead-Nussloch G."/>
        </authorList>
    </citation>
    <scope>NUCLEOTIDE SEQUENCE [LARGE SCALE GENOMIC DNA]</scope>
    <source>
        <strain evidence="12">AATW-2023a</strain>
        <tissue evidence="12">Whole specimen</tissue>
    </source>
</reference>
<evidence type="ECO:0000259" key="10">
    <source>
        <dbReference type="PROSITE" id="PS50081"/>
    </source>
</evidence>
<keyword evidence="7" id="KW-0744">Spermatogenesis</keyword>
<gene>
    <name evidence="12" type="ORF">SNE40_023319</name>
</gene>
<dbReference type="PROSITE" id="PS00479">
    <property type="entry name" value="ZF_DAG_PE_1"/>
    <property type="match status" value="1"/>
</dbReference>